<dbReference type="Pfam" id="PF23295">
    <property type="entry name" value="Arm_4"/>
    <property type="match status" value="1"/>
</dbReference>
<proteinExistence type="predicted"/>
<dbReference type="InterPro" id="IPR011989">
    <property type="entry name" value="ARM-like"/>
</dbReference>
<dbReference type="Pfam" id="PF02138">
    <property type="entry name" value="Beach"/>
    <property type="match status" value="1"/>
</dbReference>
<dbReference type="KEGG" id="emc:129332740"/>
<dbReference type="InterPro" id="IPR011993">
    <property type="entry name" value="PH-like_dom_sf"/>
</dbReference>
<dbReference type="PROSITE" id="PS50082">
    <property type="entry name" value="WD_REPEATS_2"/>
    <property type="match status" value="1"/>
</dbReference>
<reference evidence="8" key="1">
    <citation type="submission" date="2025-08" db="UniProtKB">
        <authorList>
            <consortium name="RefSeq"/>
        </authorList>
    </citation>
    <scope>IDENTIFICATION</scope>
    <source>
        <tissue evidence="8">Blood</tissue>
    </source>
</reference>
<name>A0AA97L2X6_EUBMA</name>
<dbReference type="SMART" id="SM00320">
    <property type="entry name" value="WD40"/>
    <property type="match status" value="4"/>
</dbReference>
<evidence type="ECO:0000259" key="6">
    <source>
        <dbReference type="PROSITE" id="PS51783"/>
    </source>
</evidence>
<dbReference type="GeneID" id="129332740"/>
<dbReference type="InterPro" id="IPR016024">
    <property type="entry name" value="ARM-type_fold"/>
</dbReference>
<evidence type="ECO:0000256" key="3">
    <source>
        <dbReference type="PROSITE-ProRule" id="PRU00221"/>
    </source>
</evidence>
<dbReference type="InterPro" id="IPR036322">
    <property type="entry name" value="WD40_repeat_dom_sf"/>
</dbReference>
<dbReference type="GO" id="GO:0019882">
    <property type="term" value="P:antigen processing and presentation"/>
    <property type="evidence" value="ECO:0007669"/>
    <property type="project" value="TreeGrafter"/>
</dbReference>
<dbReference type="Proteomes" id="UP001190640">
    <property type="component" value="Chromosome 6"/>
</dbReference>
<dbReference type="Gene3D" id="2.30.29.30">
    <property type="entry name" value="Pleckstrin-homology domain (PH domain)/Phosphotyrosine-binding domain (PTB)"/>
    <property type="match status" value="1"/>
</dbReference>
<keyword evidence="2" id="KW-0677">Repeat</keyword>
<dbReference type="PANTHER" id="PTHR46108">
    <property type="entry name" value="BLUE CHEESE"/>
    <property type="match status" value="1"/>
</dbReference>
<protein>
    <submittedName>
        <fullName evidence="8">WD repeat- and FYVE domain-containing protein 4</fullName>
    </submittedName>
</protein>
<dbReference type="CDD" id="cd06071">
    <property type="entry name" value="Beach"/>
    <property type="match status" value="1"/>
</dbReference>
<dbReference type="SMART" id="SM01026">
    <property type="entry name" value="Beach"/>
    <property type="match status" value="1"/>
</dbReference>
<evidence type="ECO:0000259" key="5">
    <source>
        <dbReference type="PROSITE" id="PS50197"/>
    </source>
</evidence>
<gene>
    <name evidence="8" type="primary">WDFY4</name>
</gene>
<dbReference type="PROSITE" id="PS50197">
    <property type="entry name" value="BEACH"/>
    <property type="match status" value="1"/>
</dbReference>
<dbReference type="SUPFAM" id="SSF81837">
    <property type="entry name" value="BEACH domain"/>
    <property type="match status" value="1"/>
</dbReference>
<organism evidence="7 8">
    <name type="scientific">Eublepharis macularius</name>
    <name type="common">Leopard gecko</name>
    <name type="synonym">Cyrtodactylus macularius</name>
    <dbReference type="NCBI Taxonomy" id="481883"/>
    <lineage>
        <taxon>Eukaryota</taxon>
        <taxon>Metazoa</taxon>
        <taxon>Chordata</taxon>
        <taxon>Craniata</taxon>
        <taxon>Vertebrata</taxon>
        <taxon>Euteleostomi</taxon>
        <taxon>Lepidosauria</taxon>
        <taxon>Squamata</taxon>
        <taxon>Bifurcata</taxon>
        <taxon>Gekkota</taxon>
        <taxon>Eublepharidae</taxon>
        <taxon>Eublepharinae</taxon>
        <taxon>Eublepharis</taxon>
    </lineage>
</organism>
<dbReference type="InterPro" id="IPR051944">
    <property type="entry name" value="BEACH_domain_protein"/>
</dbReference>
<dbReference type="InterPro" id="IPR001680">
    <property type="entry name" value="WD40_rpt"/>
</dbReference>
<dbReference type="Pfam" id="PF00400">
    <property type="entry name" value="WD40"/>
    <property type="match status" value="1"/>
</dbReference>
<dbReference type="PROSITE" id="PS51783">
    <property type="entry name" value="PH_BEACH"/>
    <property type="match status" value="1"/>
</dbReference>
<dbReference type="PROSITE" id="PS50294">
    <property type="entry name" value="WD_REPEATS_REGION"/>
    <property type="match status" value="1"/>
</dbReference>
<feature type="region of interest" description="Disordered" evidence="4">
    <location>
        <begin position="1892"/>
        <end position="1927"/>
    </location>
</feature>
<dbReference type="Gene3D" id="2.130.10.10">
    <property type="entry name" value="YVTN repeat-like/Quinoprotein amine dehydrogenase"/>
    <property type="match status" value="1"/>
</dbReference>
<dbReference type="Pfam" id="PF14844">
    <property type="entry name" value="PH_BEACH"/>
    <property type="match status" value="1"/>
</dbReference>
<dbReference type="InterPro" id="IPR000409">
    <property type="entry name" value="BEACH_dom"/>
</dbReference>
<keyword evidence="1 3" id="KW-0853">WD repeat</keyword>
<keyword evidence="7" id="KW-1185">Reference proteome</keyword>
<dbReference type="CTD" id="57705"/>
<dbReference type="InterPro" id="IPR023362">
    <property type="entry name" value="PH-BEACH_dom"/>
</dbReference>
<evidence type="ECO:0000256" key="4">
    <source>
        <dbReference type="SAM" id="MobiDB-lite"/>
    </source>
</evidence>
<dbReference type="Pfam" id="PF15787">
    <property type="entry name" value="DUF4704"/>
    <property type="match status" value="1"/>
</dbReference>
<dbReference type="SUPFAM" id="SSF50978">
    <property type="entry name" value="WD40 repeat-like"/>
    <property type="match status" value="1"/>
</dbReference>
<feature type="domain" description="BEACH-type PH" evidence="6">
    <location>
        <begin position="2196"/>
        <end position="2321"/>
    </location>
</feature>
<dbReference type="SUPFAM" id="SSF50729">
    <property type="entry name" value="PH domain-like"/>
    <property type="match status" value="1"/>
</dbReference>
<dbReference type="FunFam" id="1.10.1540.10:FF:000002">
    <property type="entry name" value="WD repeat and FYVE domain containing 3"/>
    <property type="match status" value="1"/>
</dbReference>
<evidence type="ECO:0000256" key="2">
    <source>
        <dbReference type="ARBA" id="ARBA00022737"/>
    </source>
</evidence>
<evidence type="ECO:0000313" key="8">
    <source>
        <dbReference type="RefSeq" id="XP_054839943.1"/>
    </source>
</evidence>
<dbReference type="PANTHER" id="PTHR46108:SF3">
    <property type="entry name" value="WD REPEAT- AND FYVE DOMAIN-CONTAINING PROTEIN 4"/>
    <property type="match status" value="1"/>
</dbReference>
<dbReference type="Gene3D" id="1.10.1540.10">
    <property type="entry name" value="BEACH domain"/>
    <property type="match status" value="1"/>
</dbReference>
<feature type="repeat" description="WD" evidence="3">
    <location>
        <begin position="2780"/>
        <end position="2812"/>
    </location>
</feature>
<feature type="region of interest" description="Disordered" evidence="4">
    <location>
        <begin position="2131"/>
        <end position="2151"/>
    </location>
</feature>
<accession>A0AA97L2X6</accession>
<evidence type="ECO:0000313" key="7">
    <source>
        <dbReference type="Proteomes" id="UP001190640"/>
    </source>
</evidence>
<dbReference type="RefSeq" id="XP_054839943.1">
    <property type="nucleotide sequence ID" value="XM_054983968.1"/>
</dbReference>
<dbReference type="InterPro" id="IPR036372">
    <property type="entry name" value="BEACH_dom_sf"/>
</dbReference>
<dbReference type="SUPFAM" id="SSF48371">
    <property type="entry name" value="ARM repeat"/>
    <property type="match status" value="2"/>
</dbReference>
<evidence type="ECO:0000256" key="1">
    <source>
        <dbReference type="ARBA" id="ARBA00022574"/>
    </source>
</evidence>
<dbReference type="InterPro" id="IPR056252">
    <property type="entry name" value="Alfy-like_Arm-like"/>
</dbReference>
<dbReference type="CDD" id="cd01201">
    <property type="entry name" value="PH_BEACH"/>
    <property type="match status" value="1"/>
</dbReference>
<dbReference type="Gene3D" id="1.25.10.10">
    <property type="entry name" value="Leucine-rich Repeat Variant"/>
    <property type="match status" value="1"/>
</dbReference>
<sequence length="2966" mass="330227">MCQEEWHTQKTLVQIMLNVYSEEQGVEELLKTTDLQSLVITTASLWDQGSRSWKNPISCVLKTISKTPSQNIISYLQASGCIKMSIQNLLKLADSLPPCDACEALNILLCFVKDSYLFSPALLSEFENNGGYQLLLKVFLRYNGLLDGKEDESLKETLDILTQLTVCGKTELKVSGNIAHPQLPQFSAEQPPSTGNRVRNLKAFQVLESLFRKTSNPALGQHVLLAIKSIWTWDPMNFFLLEWSLQPISQFVGLLPLKPPLVRTQLFQLVESVVLELSYIPHDILKEIQSLIKENAEPLITSAALRCLHNISRKDPLFTDIFRDSGLLGMLLAQLRKEAKILRRKGGGQTPGCQDHTAEREHISRMLKMVAALLEGSVRNTVVLRDYGMVPYIKIFLDDELYRSDALTILEQLSVVNPEEYMSIAVGALCSSTQGELPLKLDLLKSLLRMLEQPRSRSAFRTSSGFNGLLSLLFDMEGALHDPPSVMWSSVHHSQAMELLSHTLHAIAAALHLDTVNSDFFHKNGLFEKLAEYLSLLGCFAVPKGRQTVRALSKTRSFVELLDASVCSAQNLPTWFKSCVWIFSFLDQMAKGNVFQLRSCSMKLEPGAEALLPAHIDETPQNHPDKMEGTEEHLDNQRTTDNLQLDPKERFTSREGPIMYPGALGVMLRLLPKLYNEACQELSWELQYAVAHHIQSLMSGEKNRQVACVAGLLVTIVSCCQEELRNARCPLHLPLLRLFEKLASQSIEPDILRQFLCLRTRLQPLVSGSSASSSPATLGQQDELFKPACKDGSPSDPANCHLAPLGSVTSWTSESSVVALEAATSLIAMTAPRSFQPHSTCLAPSFVEFDMSLEGYGCLFLPTLSTVLGPNTEHCISGGIGKGPRLFPPLDGLTFSSWFLVSKMGSADDAPHPLRFLTLVRHMARTEEEFICFAVSFSPKSSCLTISTEEVPLRPLDFMEPECESFGHSSIFSQVQFSCAGLVLTRQWHHLVLTAAVETKKICNISAYIDGQLLGSAKMQYIQPFPGSFTSMDPSSFIDVYGYVATPRAWKQKSSLTWRQGPMYLFEEVVSVETLQHIFKLGPRYCSNFQAVELGGGSSCSNLRAGPLVAQEKISFGINVMSSSYTTIKGIRECYGEVDGRLIAKELELSSRDGTTPVYMAQNTAGKLPGPLRTIGSVAVGQYGTRVFQTCPAAVSLNYIGGPALLLGLLVMAEDESSMYATAKALHSVLSSSTMSENQMRQMGGYQILAYLLKRKAHLLNRRILQLILSTGGAAETGLGSLTIKSLEAFQYIFCNFELWCHGPENLDLSVFTQLTEILQSSRDGSQNAKLAHQTQMVPKLLLLFSDAKIPRVRVGKICAVLFRLLQGYFNILDTLRIGLFLVYTLSPVSVDENKASLDDVSESLGDALSQTSGNMIWLRNQLLGMLLDVMHSDEPHRSSECSPRRMQADVFQALGPDWFLMFIQSHVHSSTVILVVKLLLYFLHNRTLLCKFKEGMMAGLWLENSSRGVNVLIDNLKSCVQIPECSPYLLYGFIELKTFLSNCIRIPEVYFLLSGLFLATPVCEPPSESQAELDSMLQWLLQNHSADAVAKVGLCPEAAVLLLEMVKALVGKAPADVEDCWEISFLGHVMQFFCMVHRRYSQDALWCNSDFLQALALVVFPSAVPQGSPVGGLSTGDLPVPLPLDPARKPVWGFTCRLLMEMLLVVPAHKQWHPLEMLLEASAEGCTAEHKKIFQTDILLSIMDVFPIIVQEDEKRMPNFGRNGSAGSVSESAMPTLLVNISYFAQKLVEKLSAGMFVENPRKIILFLAEQVTVATQKISLHKEAILSVLYSSLNRAILHCLSSATSDQPRLLSVLRTLQQQWDTIFATHNSNPGFITCFLDCLSQLRPPSSSEQHEAKQKLPSGRSLFQAPSKEEQRTDDPPVQKNVQQEIWKAAEDIWNLLLSQRRLDMEDAYKTALSVERAGAGDRKKKTGDLMSQWEETMAKAWQQFLASEKKIPQNKLLAQTSSKTRPWGESLSSAMKLAAHRNVKRMGCHAQDFVLHLEKYRRSGQELYAILNKDQLQRLLCIHNKSAKAWADLEEQLFRREDPTGTSLVLSAPKWILDRYEGPARMRKRIWFNITDHTAVATKNKAHQTQESTSVPTPEERQEEHLLSDGQREMDCDQLTFFPSLLENNSEDFLEACMERRIILQEFAEDEKVTNRESVAIVQGHVVLEGVLLFGQKHFYICKHFTLSHLEEVYCTRHCLSSISESFIYSLCHKEQAAGRPACSCYSYSDIKEIHPMRFLLQEVALEIFFRSGYSVFLVFHKSDRKKTLKRFYSMKPVLKSKGITEESINIRRSTGGEKTMLLKWQRREISNFEYLMYLNTLAGRTYSDLMQYPVFPWILADYHSQTLDLTNPCAFRDLSKPMGAQTTKRKEKFIQRYKDVEKTEGSLSAQCHYCTHYSSAIIVASYLVRLEPFTQIYCSLQGGGFDVADRMFHSLKSTWDSASRQNMTDVRELTPEFFYLPEFLTNCNQVEFGSLQDGTLLGDVQLPPWAEGNPHKFISLNRQALESDYVSSHLHHWINLIFGHKQQGPAAVKAVNTFHPYFYGDQVHLDSISDPLTKNTVLGFISNFGQIPKQLFTKPHPARNALGKHPVGRDTILFSFPAGQLPPSLSSLHNLKLSSVPVKDTPQGPVGHIVSTDKGVLAVDKNKILLPPLWNKVFCWGFDDFTCCLAGYGADKSITTFEAPADWGACLCVVCLTPTILITAGSSSVVCAWELSVANDGAACLRLKKPLYGHRGAVTCLAASTSHSVVVSGSADRSGIIWDSNQLTCLARLPAHEACLSAVAVNDSTGDIASCAGMSLYIWNISGKPLARLDSASRLGATLSCCCFVQVMDWDVHGLIATGETGGRVQVWKLETAPSRCPDVSMKTSQSSSECLAEKGNKLETPCVLCQELDLSTTTSERPGKGAATVTALAVSR</sequence>
<dbReference type="InterPro" id="IPR015943">
    <property type="entry name" value="WD40/YVTN_repeat-like_dom_sf"/>
</dbReference>
<feature type="compositionally biased region" description="Basic and acidic residues" evidence="4">
    <location>
        <begin position="1914"/>
        <end position="1924"/>
    </location>
</feature>
<feature type="compositionally biased region" description="Polar residues" evidence="4">
    <location>
        <begin position="2135"/>
        <end position="2144"/>
    </location>
</feature>
<dbReference type="InterPro" id="IPR031570">
    <property type="entry name" value="NBEA/BDCP_DUF4704"/>
</dbReference>
<feature type="domain" description="BEACH" evidence="5">
    <location>
        <begin position="2338"/>
        <end position="2632"/>
    </location>
</feature>